<dbReference type="AlphaFoldDB" id="A0AAJ0FTW4"/>
<dbReference type="InterPro" id="IPR025040">
    <property type="entry name" value="DUF3984"/>
</dbReference>
<reference evidence="2" key="1">
    <citation type="submission" date="2023-06" db="EMBL/GenBank/DDBJ databases">
        <title>Genome-scale phylogeny and comparative genomics of the fungal order Sordariales.</title>
        <authorList>
            <consortium name="Lawrence Berkeley National Laboratory"/>
            <person name="Hensen N."/>
            <person name="Bonometti L."/>
            <person name="Westerberg I."/>
            <person name="Brannstrom I.O."/>
            <person name="Guillou S."/>
            <person name="Cros-Aarteil S."/>
            <person name="Calhoun S."/>
            <person name="Haridas S."/>
            <person name="Kuo A."/>
            <person name="Mondo S."/>
            <person name="Pangilinan J."/>
            <person name="Riley R."/>
            <person name="Labutti K."/>
            <person name="Andreopoulos B."/>
            <person name="Lipzen A."/>
            <person name="Chen C."/>
            <person name="Yanf M."/>
            <person name="Daum C."/>
            <person name="Ng V."/>
            <person name="Clum A."/>
            <person name="Steindorff A."/>
            <person name="Ohm R."/>
            <person name="Martin F."/>
            <person name="Silar P."/>
            <person name="Natvig D."/>
            <person name="Lalanne C."/>
            <person name="Gautier V."/>
            <person name="Ament-Velasquez S.L."/>
            <person name="Kruys A."/>
            <person name="Hutchinson M.I."/>
            <person name="Powell A.J."/>
            <person name="Barry K."/>
            <person name="Miller A.N."/>
            <person name="Grigoriev I.V."/>
            <person name="Debuchy R."/>
            <person name="Gladieux P."/>
            <person name="Thoren M.H."/>
            <person name="Johannesson H."/>
        </authorList>
    </citation>
    <scope>NUCLEOTIDE SEQUENCE</scope>
    <source>
        <strain evidence="2">8032-3</strain>
    </source>
</reference>
<dbReference type="Pfam" id="PF13136">
    <property type="entry name" value="DUF3984"/>
    <property type="match status" value="1"/>
</dbReference>
<keyword evidence="3" id="KW-1185">Reference proteome</keyword>
<dbReference type="Proteomes" id="UP001244011">
    <property type="component" value="Unassembled WGS sequence"/>
</dbReference>
<feature type="compositionally biased region" description="Polar residues" evidence="1">
    <location>
        <begin position="150"/>
        <end position="163"/>
    </location>
</feature>
<feature type="compositionally biased region" description="Polar residues" evidence="1">
    <location>
        <begin position="73"/>
        <end position="111"/>
    </location>
</feature>
<dbReference type="RefSeq" id="XP_060288758.1">
    <property type="nucleotide sequence ID" value="XM_060426478.1"/>
</dbReference>
<feature type="compositionally biased region" description="Acidic residues" evidence="1">
    <location>
        <begin position="301"/>
        <end position="312"/>
    </location>
</feature>
<comment type="caution">
    <text evidence="2">The sequence shown here is derived from an EMBL/GenBank/DDBJ whole genome shotgun (WGS) entry which is preliminary data.</text>
</comment>
<evidence type="ECO:0000313" key="2">
    <source>
        <dbReference type="EMBL" id="KAK1772545.1"/>
    </source>
</evidence>
<feature type="region of interest" description="Disordered" evidence="1">
    <location>
        <begin position="43"/>
        <end position="117"/>
    </location>
</feature>
<dbReference type="GeneID" id="85309665"/>
<feature type="region of interest" description="Disordered" evidence="1">
    <location>
        <begin position="146"/>
        <end position="231"/>
    </location>
</feature>
<evidence type="ECO:0000256" key="1">
    <source>
        <dbReference type="SAM" id="MobiDB-lite"/>
    </source>
</evidence>
<name>A0AAJ0FTW4_9PEZI</name>
<accession>A0AAJ0FTW4</accession>
<gene>
    <name evidence="2" type="ORF">QBC33DRAFT_521606</name>
</gene>
<protein>
    <recommendedName>
        <fullName evidence="4">DUF3984 domain-containing protein</fullName>
    </recommendedName>
</protein>
<organism evidence="2 3">
    <name type="scientific">Phialemonium atrogriseum</name>
    <dbReference type="NCBI Taxonomy" id="1093897"/>
    <lineage>
        <taxon>Eukaryota</taxon>
        <taxon>Fungi</taxon>
        <taxon>Dikarya</taxon>
        <taxon>Ascomycota</taxon>
        <taxon>Pezizomycotina</taxon>
        <taxon>Sordariomycetes</taxon>
        <taxon>Sordariomycetidae</taxon>
        <taxon>Cephalothecales</taxon>
        <taxon>Cephalothecaceae</taxon>
        <taxon>Phialemonium</taxon>
    </lineage>
</organism>
<evidence type="ECO:0008006" key="4">
    <source>
        <dbReference type="Google" id="ProtNLM"/>
    </source>
</evidence>
<sequence length="369" mass="40907">MDVAFNQHSSYIRRKNRSTTTLNRLSLAPLTSKLPLDDHDDFLDPLSATPHQSTSYLQAKSSPATPRLLSRSPGRSYSHTRVASTPTASLPKSKSATHLISNGSHSTSDVSSPRHRWRRDDVVSVKDENDTDWLIRASALISSETRESKGQSWLVSRASSTSLAGVRDGEEEAFERELAREREWASRHASRRGSAVHLDDDRLPSPPTSRFGSRSHSRVGSRNQAMTPLEQRPMDGYFAQQDDRIVGPDFVNLDERLEAIEQDTTQEDEAHVRRLVKRGSGVGVGTWFDSVLGLGLFSVEENEEESDSDGEGTDGGAEEVALERRRSSSARQFEGVTTAMEERMPPPRPDEGGWQDAAWLLSVASKVLL</sequence>
<feature type="compositionally biased region" description="Polar residues" evidence="1">
    <location>
        <begin position="49"/>
        <end position="64"/>
    </location>
</feature>
<evidence type="ECO:0000313" key="3">
    <source>
        <dbReference type="Proteomes" id="UP001244011"/>
    </source>
</evidence>
<feature type="region of interest" description="Disordered" evidence="1">
    <location>
        <begin position="301"/>
        <end position="354"/>
    </location>
</feature>
<feature type="compositionally biased region" description="Basic and acidic residues" evidence="1">
    <location>
        <begin position="175"/>
        <end position="186"/>
    </location>
</feature>
<dbReference type="EMBL" id="MU838997">
    <property type="protein sequence ID" value="KAK1772545.1"/>
    <property type="molecule type" value="Genomic_DNA"/>
</dbReference>
<proteinExistence type="predicted"/>
<feature type="compositionally biased region" description="Basic and acidic residues" evidence="1">
    <location>
        <begin position="340"/>
        <end position="351"/>
    </location>
</feature>